<proteinExistence type="predicted"/>
<keyword evidence="1" id="KW-1133">Transmembrane helix</keyword>
<evidence type="ECO:0000313" key="2">
    <source>
        <dbReference type="EMBL" id="VUX47589.1"/>
    </source>
</evidence>
<gene>
    <name evidence="2" type="ORF">DF3PA_60068</name>
</gene>
<evidence type="ECO:0000256" key="1">
    <source>
        <dbReference type="SAM" id="Phobius"/>
    </source>
</evidence>
<organism evidence="2 3">
    <name type="scientific">Candidatus Defluviicoccus seviourii</name>
    <dbReference type="NCBI Taxonomy" id="2565273"/>
    <lineage>
        <taxon>Bacteria</taxon>
        <taxon>Pseudomonadati</taxon>
        <taxon>Pseudomonadota</taxon>
        <taxon>Alphaproteobacteria</taxon>
        <taxon>Rhodospirillales</taxon>
        <taxon>Rhodospirillaceae</taxon>
        <taxon>Defluviicoccus</taxon>
    </lineage>
</organism>
<accession>A0A564WHK2</accession>
<keyword evidence="1" id="KW-0472">Membrane</keyword>
<protein>
    <submittedName>
        <fullName evidence="2">Uncharacterized protein</fullName>
    </submittedName>
</protein>
<dbReference type="Proteomes" id="UP000326641">
    <property type="component" value="Unassembled WGS sequence"/>
</dbReference>
<feature type="transmembrane region" description="Helical" evidence="1">
    <location>
        <begin position="46"/>
        <end position="68"/>
    </location>
</feature>
<evidence type="ECO:0000313" key="3">
    <source>
        <dbReference type="Proteomes" id="UP000326641"/>
    </source>
</evidence>
<reference evidence="2" key="1">
    <citation type="submission" date="2018-11" db="EMBL/GenBank/DDBJ databases">
        <authorList>
            <person name="Onetto C."/>
        </authorList>
    </citation>
    <scope>NUCLEOTIDE SEQUENCE [LARGE SCALE GENOMIC DNA]</scope>
</reference>
<name>A0A564WHK2_9PROT</name>
<keyword evidence="3" id="KW-1185">Reference proteome</keyword>
<dbReference type="AlphaFoldDB" id="A0A564WHK2"/>
<sequence>MTEATRLSRRVPTAPRMVRLEDGRPVSVEALVAEARREQSAAIRRLGFDLISFLGRIVLSLVGPAFGWHRSQLAELQTAAAMGRRHGAVDNRHRLSPADFSTESLYRGDAALGHVATARDSSSETERTARKSIAA</sequence>
<keyword evidence="1" id="KW-0812">Transmembrane</keyword>
<comment type="caution">
    <text evidence="2">The sequence shown here is derived from an EMBL/GenBank/DDBJ whole genome shotgun (WGS) entry which is preliminary data.</text>
</comment>
<dbReference type="EMBL" id="UXAT02000051">
    <property type="protein sequence ID" value="VUX47589.1"/>
    <property type="molecule type" value="Genomic_DNA"/>
</dbReference>